<feature type="compositionally biased region" description="Pro residues" evidence="1">
    <location>
        <begin position="18"/>
        <end position="34"/>
    </location>
</feature>
<gene>
    <name evidence="2" type="ORF">QBC32DRAFT_315593</name>
</gene>
<protein>
    <submittedName>
        <fullName evidence="2">Uncharacterized protein</fullName>
    </submittedName>
</protein>
<sequence length="107" mass="11426">MITKTSTPNTDTLGEPIPTVPSAPIPTLPKPKPPSRAEDGEPIPTVPSAPIPTLPKPKPPTRSEQTHSDCMADDEDVKGPLDFTIQLHWVGEERSVTPTPPGSPKHV</sequence>
<feature type="compositionally biased region" description="Pro residues" evidence="1">
    <location>
        <begin position="44"/>
        <end position="60"/>
    </location>
</feature>
<accession>A0AAN6NRI1</accession>
<proteinExistence type="predicted"/>
<feature type="compositionally biased region" description="Polar residues" evidence="1">
    <location>
        <begin position="1"/>
        <end position="12"/>
    </location>
</feature>
<reference evidence="2" key="1">
    <citation type="journal article" date="2023" name="Mol. Phylogenet. Evol.">
        <title>Genome-scale phylogeny and comparative genomics of the fungal order Sordariales.</title>
        <authorList>
            <person name="Hensen N."/>
            <person name="Bonometti L."/>
            <person name="Westerberg I."/>
            <person name="Brannstrom I.O."/>
            <person name="Guillou S."/>
            <person name="Cros-Aarteil S."/>
            <person name="Calhoun S."/>
            <person name="Haridas S."/>
            <person name="Kuo A."/>
            <person name="Mondo S."/>
            <person name="Pangilinan J."/>
            <person name="Riley R."/>
            <person name="LaButti K."/>
            <person name="Andreopoulos B."/>
            <person name="Lipzen A."/>
            <person name="Chen C."/>
            <person name="Yan M."/>
            <person name="Daum C."/>
            <person name="Ng V."/>
            <person name="Clum A."/>
            <person name="Steindorff A."/>
            <person name="Ohm R.A."/>
            <person name="Martin F."/>
            <person name="Silar P."/>
            <person name="Natvig D.O."/>
            <person name="Lalanne C."/>
            <person name="Gautier V."/>
            <person name="Ament-Velasquez S.L."/>
            <person name="Kruys A."/>
            <person name="Hutchinson M.I."/>
            <person name="Powell A.J."/>
            <person name="Barry K."/>
            <person name="Miller A.N."/>
            <person name="Grigoriev I.V."/>
            <person name="Debuchy R."/>
            <person name="Gladieux P."/>
            <person name="Hiltunen Thoren M."/>
            <person name="Johannesson H."/>
        </authorList>
    </citation>
    <scope>NUCLEOTIDE SEQUENCE</scope>
    <source>
        <strain evidence="2">CBS 626.80</strain>
    </source>
</reference>
<evidence type="ECO:0000313" key="3">
    <source>
        <dbReference type="Proteomes" id="UP001303222"/>
    </source>
</evidence>
<dbReference type="Proteomes" id="UP001303222">
    <property type="component" value="Unassembled WGS sequence"/>
</dbReference>
<dbReference type="AlphaFoldDB" id="A0AAN6NRI1"/>
<feature type="region of interest" description="Disordered" evidence="1">
    <location>
        <begin position="1"/>
        <end position="77"/>
    </location>
</feature>
<evidence type="ECO:0000256" key="1">
    <source>
        <dbReference type="SAM" id="MobiDB-lite"/>
    </source>
</evidence>
<keyword evidence="3" id="KW-1185">Reference proteome</keyword>
<comment type="caution">
    <text evidence="2">The sequence shown here is derived from an EMBL/GenBank/DDBJ whole genome shotgun (WGS) entry which is preliminary data.</text>
</comment>
<name>A0AAN6NRI1_9PEZI</name>
<reference evidence="2" key="2">
    <citation type="submission" date="2023-06" db="EMBL/GenBank/DDBJ databases">
        <authorList>
            <consortium name="Lawrence Berkeley National Laboratory"/>
            <person name="Mondo S.J."/>
            <person name="Hensen N."/>
            <person name="Bonometti L."/>
            <person name="Westerberg I."/>
            <person name="Brannstrom I.O."/>
            <person name="Guillou S."/>
            <person name="Cros-Aarteil S."/>
            <person name="Calhoun S."/>
            <person name="Haridas S."/>
            <person name="Kuo A."/>
            <person name="Pangilinan J."/>
            <person name="Riley R."/>
            <person name="Labutti K."/>
            <person name="Andreopoulos B."/>
            <person name="Lipzen A."/>
            <person name="Chen C."/>
            <person name="Yanf M."/>
            <person name="Daum C."/>
            <person name="Ng V."/>
            <person name="Clum A."/>
            <person name="Steindorff A."/>
            <person name="Ohm R."/>
            <person name="Martin F."/>
            <person name="Silar P."/>
            <person name="Natvig D."/>
            <person name="Lalanne C."/>
            <person name="Gautier V."/>
            <person name="Ament-Velasquez S.L."/>
            <person name="Kruys A."/>
            <person name="Hutchinson M.I."/>
            <person name="Powell A.J."/>
            <person name="Barry K."/>
            <person name="Miller A.N."/>
            <person name="Grigoriev I.V."/>
            <person name="Debuchy R."/>
            <person name="Gladieux P."/>
            <person name="Thoren M.H."/>
            <person name="Johannesson H."/>
        </authorList>
    </citation>
    <scope>NUCLEOTIDE SEQUENCE</scope>
    <source>
        <strain evidence="2">CBS 626.80</strain>
    </source>
</reference>
<evidence type="ECO:0000313" key="2">
    <source>
        <dbReference type="EMBL" id="KAK3950722.1"/>
    </source>
</evidence>
<dbReference type="EMBL" id="MU859168">
    <property type="protein sequence ID" value="KAK3950722.1"/>
    <property type="molecule type" value="Genomic_DNA"/>
</dbReference>
<organism evidence="2 3">
    <name type="scientific">Pseudoneurospora amorphoporcata</name>
    <dbReference type="NCBI Taxonomy" id="241081"/>
    <lineage>
        <taxon>Eukaryota</taxon>
        <taxon>Fungi</taxon>
        <taxon>Dikarya</taxon>
        <taxon>Ascomycota</taxon>
        <taxon>Pezizomycotina</taxon>
        <taxon>Sordariomycetes</taxon>
        <taxon>Sordariomycetidae</taxon>
        <taxon>Sordariales</taxon>
        <taxon>Sordariaceae</taxon>
        <taxon>Pseudoneurospora</taxon>
    </lineage>
</organism>